<dbReference type="Proteomes" id="UP000216444">
    <property type="component" value="Unassembled WGS sequence"/>
</dbReference>
<protein>
    <submittedName>
        <fullName evidence="5">Large protein with C-terminal fibronectin type III domain</fullName>
    </submittedName>
</protein>
<dbReference type="InterPro" id="IPR036116">
    <property type="entry name" value="FN3_sf"/>
</dbReference>
<accession>A0A261FHC0</accession>
<reference evidence="5 6" key="1">
    <citation type="journal article" date="2017" name="BMC Genomics">
        <title>Comparative genomic and phylogenomic analyses of the Bifidobacteriaceae family.</title>
        <authorList>
            <person name="Lugli G.A."/>
            <person name="Milani C."/>
            <person name="Turroni F."/>
            <person name="Duranti S."/>
            <person name="Mancabelli L."/>
            <person name="Mangifesta M."/>
            <person name="Ferrario C."/>
            <person name="Modesto M."/>
            <person name="Mattarelli P."/>
            <person name="Jiri K."/>
            <person name="van Sinderen D."/>
            <person name="Ventura M."/>
        </authorList>
    </citation>
    <scope>NUCLEOTIDE SEQUENCE [LARGE SCALE GENOMIC DNA]</scope>
    <source>
        <strain evidence="5 6">DSM 100201</strain>
    </source>
</reference>
<keyword evidence="2" id="KW-0119">Carbohydrate metabolism</keyword>
<dbReference type="Pfam" id="PF17963">
    <property type="entry name" value="Big_9"/>
    <property type="match status" value="5"/>
</dbReference>
<evidence type="ECO:0000313" key="5">
    <source>
        <dbReference type="EMBL" id="OZG58415.1"/>
    </source>
</evidence>
<dbReference type="Gene3D" id="2.60.40.3440">
    <property type="match status" value="1"/>
</dbReference>
<organism evidence="5 6">
    <name type="scientific">Bifidobacterium tissieri</name>
    <dbReference type="NCBI Taxonomy" id="1630162"/>
    <lineage>
        <taxon>Bacteria</taxon>
        <taxon>Bacillati</taxon>
        <taxon>Actinomycetota</taxon>
        <taxon>Actinomycetes</taxon>
        <taxon>Bifidobacteriales</taxon>
        <taxon>Bifidobacteriaceae</taxon>
        <taxon>Bifidobacterium</taxon>
    </lineage>
</organism>
<keyword evidence="3" id="KW-0812">Transmembrane</keyword>
<keyword evidence="3" id="KW-0472">Membrane</keyword>
<evidence type="ECO:0000256" key="2">
    <source>
        <dbReference type="ARBA" id="ARBA00023326"/>
    </source>
</evidence>
<evidence type="ECO:0000256" key="3">
    <source>
        <dbReference type="SAM" id="Phobius"/>
    </source>
</evidence>
<dbReference type="InterPro" id="IPR050617">
    <property type="entry name" value="E3_ligase_FN3/SPRY"/>
</dbReference>
<dbReference type="GO" id="GO:0000272">
    <property type="term" value="P:polysaccharide catabolic process"/>
    <property type="evidence" value="ECO:0007669"/>
    <property type="project" value="UniProtKB-KW"/>
</dbReference>
<dbReference type="InterPro" id="IPR013783">
    <property type="entry name" value="Ig-like_fold"/>
</dbReference>
<dbReference type="Gene3D" id="2.60.40.10">
    <property type="entry name" value="Immunoglobulins"/>
    <property type="match status" value="2"/>
</dbReference>
<dbReference type="Pfam" id="PF00041">
    <property type="entry name" value="fn3"/>
    <property type="match status" value="2"/>
</dbReference>
<evidence type="ECO:0000259" key="4">
    <source>
        <dbReference type="PROSITE" id="PS50853"/>
    </source>
</evidence>
<keyword evidence="1" id="KW-0378">Hydrolase</keyword>
<name>A0A261FHC0_9BIFI</name>
<keyword evidence="1" id="KW-0326">Glycosidase</keyword>
<feature type="domain" description="Fibronectin type-III" evidence="4">
    <location>
        <begin position="1490"/>
        <end position="1582"/>
    </location>
</feature>
<evidence type="ECO:0000313" key="6">
    <source>
        <dbReference type="Proteomes" id="UP000216444"/>
    </source>
</evidence>
<keyword evidence="3" id="KW-1133">Transmembrane helix</keyword>
<dbReference type="SUPFAM" id="SSF49265">
    <property type="entry name" value="Fibronectin type III"/>
    <property type="match status" value="1"/>
</dbReference>
<dbReference type="GO" id="GO:0016798">
    <property type="term" value="F:hydrolase activity, acting on glycosyl bonds"/>
    <property type="evidence" value="ECO:0007669"/>
    <property type="project" value="UniProtKB-KW"/>
</dbReference>
<dbReference type="RefSeq" id="WP_094662853.1">
    <property type="nucleotide sequence ID" value="NZ_MWWV01000004.1"/>
</dbReference>
<sequence>MGRENRSTAHSTLRGVRRRGPLAPFLRNRWLAPLIGLLLVIGIVVGAIIVESITRRHVQLDDGTVWVTSISNQKAARFNVRLKEADASVSSSAASFDVGQSGSDTVLTEDSQALQIMASTVAVDGHTDLRADTQTMVAGSTVAFLNTKTGNVWVGDAGKVDAVTPTTGSPVMKLGSGGRIAVDHRGVVYGYRPADAMVLVLDDPRGSVREWGSLNDGKRLNADDFTVVSDTPVVASDTTLITPKGKAKLPITGKVTLQDPPTDDAQRDWVAAASTTGLVLVDLNRPTVDPTTLAAGGQGEAARPVSSGGCVWAAWSRNADNFLKTCDVNGGDASGKDARFVTLKEIDATSQLRFRTNHRLVVLNDMTDGKVWNPDDSTNAIKLQWDQIRSENPTTSRESQNTADNHRDFAQTCSAASGSIRAVDDTFGARAGGEQILDVLRNDEQTDCSVLHIEKVESPGGGVSVAPVYDGRYLQLDATQAGTGTVRFSYSISDGHGQSSSATVTLNITSADGDHAPAQTDVSPEYQVEQGATYTANALASFSDDDGDPMTLVSANPTNSEQVMVSTRPDGQLVFNTGSQTTGRVAVNVTVSDGEQTGTGTVYFSIRPANTLSPVIDPVVKQTQPGTSTTVDLKPYVHGNSTQPVQLGSVSQPDGATATANAETMSFTFTAANPGTYYVPYSILQGSKQSTGLARVEVAKASGDSAKPVATNDVALLGDGNTAIVEPLSNDVDPLGGVLAVTSVSVDPATGIKAGIVGNKRVYLTARQTPDKPVSVSYTVANAQGTSEGRIVLQPPASASQSSAPKAGNINAQVRTGGIVTVDVMNHVTAAGTVTLDTDLTYDRQTLPGLVFVSGDTVRYQAGDQEGSFPVTYTVRDSLGNTASGTITFAVHASDAEGKSAPTPADVTAQVAAGDKVRIPIDLTGIDVDGDGDTLNGLGNTVPSLGRVTEVGADYLIYEAYADSSGTDTFTYAVEDWTGQRAQAQIRVGVFRGGSDSGVFARDDTIAVRPGTKVDVPVLLNDISGDDENLTLDKQLSVQGLDSATVKDDMVEFTAPDSPGTAYVMYTARTKAGLTDTATLSVTVAADAPISPPTAYDYKVPASATVDKRTVDVDVRDWIANPSGSVDDLEVNVDASASDHARRKGGTSSTTISVDLTDAARAVPYTVTNTRYHVTSTAFIQVPAYGVFPPTLRPKAPDLTVRAGETIDIPIADHVRVGAGKTALIASKDSVSATKSDGGNMYVNETTLRFTAARDYSGPASITFTAVDGRKSKGTIVNSAVLTLPITVVGKDAPAPTFSSPTVDVVPGEDAKTISLSAFTKAPDGSDASSYAYSSSGLSTPVSATVAKNGELTVSAPTDAKPGTTVNLPLTIDYGSGQVKTGVTLRVTQTDRPMARVPDVSVKVKAGETQQVNVLRDAYNPFPDTPLKLVGASSEGSHVSVKYAQDGMVSIIAAQDAPASTNRVVVTAEDGTGDTSRRVSATITVSVVGLPDAPLLSPITDLPSDGTVSLSWTPGSANGSPIVEYQVEYDGGSVSCGTNTSCRVTGLENGREYSFTVRARNEVGWSKPSNTVKATPDRVPAAPGGVTVTGGYHAVTVNWSAPGADGGVPESYTVTINGAGGTQTQTVSGTSATFSVDNNAGGAAFSATVKAHNRAGDGPEAMSGQPGTPWGDIDPPSLTLEQSGDTIRGTIGEINDHGAGCASVTVSRGGPVSCTERSFSFTIDKSEYFKDVSVSVTVTPSREGTHGATVSQTIVPQTEVARPDLQVSANGSTCTATWKANGLFDSVSVRFGDKSSSDANGSLNVDLSPWTSCPTATATQSLNGHAGQTVTAGEPTGYVYKVAPTIDTNGFWLEWDGADRNHLVVRNTNGSAVNTYGKEPVVELSVDGAAVPNASVTDGTVIDLSQMNAPADPSKWRLKVSLKGEDASLNADSGDQTIRGIRPTASTASYLTDDGRFVTQPTTTPTAAYLVRFRMSS</sequence>
<keyword evidence="6" id="KW-1185">Reference proteome</keyword>
<keyword evidence="2" id="KW-0624">Polysaccharide degradation</keyword>
<gene>
    <name evidence="5" type="ORF">BTIS_0784</name>
</gene>
<dbReference type="PANTHER" id="PTHR24099">
    <property type="entry name" value="E3 UBIQUITIN-PROTEIN LIGASE TRIM36-RELATED"/>
    <property type="match status" value="1"/>
</dbReference>
<dbReference type="InterPro" id="IPR003961">
    <property type="entry name" value="FN3_dom"/>
</dbReference>
<feature type="transmembrane region" description="Helical" evidence="3">
    <location>
        <begin position="30"/>
        <end position="50"/>
    </location>
</feature>
<evidence type="ECO:0000256" key="1">
    <source>
        <dbReference type="ARBA" id="ARBA00023295"/>
    </source>
</evidence>
<dbReference type="CDD" id="cd00063">
    <property type="entry name" value="FN3"/>
    <property type="match status" value="2"/>
</dbReference>
<dbReference type="PROSITE" id="PS50853">
    <property type="entry name" value="FN3"/>
    <property type="match status" value="1"/>
</dbReference>
<dbReference type="PANTHER" id="PTHR24099:SF11">
    <property type="entry name" value="FIBRONECTIN TYPE III DOMAIN-CONTAINING 3BA-RELATED"/>
    <property type="match status" value="1"/>
</dbReference>
<proteinExistence type="predicted"/>
<comment type="caution">
    <text evidence="5">The sequence shown here is derived from an EMBL/GenBank/DDBJ whole genome shotgun (WGS) entry which is preliminary data.</text>
</comment>
<dbReference type="EMBL" id="MWWV01000004">
    <property type="protein sequence ID" value="OZG58415.1"/>
    <property type="molecule type" value="Genomic_DNA"/>
</dbReference>
<dbReference type="SMART" id="SM00060">
    <property type="entry name" value="FN3"/>
    <property type="match status" value="3"/>
</dbReference>